<feature type="compositionally biased region" description="Basic and acidic residues" evidence="1">
    <location>
        <begin position="82"/>
        <end position="91"/>
    </location>
</feature>
<proteinExistence type="predicted"/>
<feature type="region of interest" description="Disordered" evidence="1">
    <location>
        <begin position="67"/>
        <end position="94"/>
    </location>
</feature>
<sequence>MHIFRSTVEIGIKTDIVQEGRTGIIIETAIGSYANPTKHPARFRANLIGVRCIDSGAFFHTGAEEIHPQHPPDFASNTARPPPDRCLRRDPPSGPKCIINGGRNALGRRFYASPKCPKSLLIESNAEAAATESNLEIHRSTRQYPTANSRHGVTSDIRRY</sequence>
<evidence type="ECO:0000313" key="3">
    <source>
        <dbReference type="Proteomes" id="UP000299102"/>
    </source>
</evidence>
<accession>A0A4C1TSN2</accession>
<comment type="caution">
    <text evidence="2">The sequence shown here is derived from an EMBL/GenBank/DDBJ whole genome shotgun (WGS) entry which is preliminary data.</text>
</comment>
<gene>
    <name evidence="2" type="ORF">EVAR_101938_1</name>
</gene>
<keyword evidence="3" id="KW-1185">Reference proteome</keyword>
<feature type="compositionally biased region" description="Polar residues" evidence="1">
    <location>
        <begin position="142"/>
        <end position="152"/>
    </location>
</feature>
<dbReference type="AlphaFoldDB" id="A0A4C1TSN2"/>
<protein>
    <submittedName>
        <fullName evidence="2">Uncharacterized protein</fullName>
    </submittedName>
</protein>
<feature type="region of interest" description="Disordered" evidence="1">
    <location>
        <begin position="141"/>
        <end position="160"/>
    </location>
</feature>
<evidence type="ECO:0000256" key="1">
    <source>
        <dbReference type="SAM" id="MobiDB-lite"/>
    </source>
</evidence>
<organism evidence="2 3">
    <name type="scientific">Eumeta variegata</name>
    <name type="common">Bagworm moth</name>
    <name type="synonym">Eumeta japonica</name>
    <dbReference type="NCBI Taxonomy" id="151549"/>
    <lineage>
        <taxon>Eukaryota</taxon>
        <taxon>Metazoa</taxon>
        <taxon>Ecdysozoa</taxon>
        <taxon>Arthropoda</taxon>
        <taxon>Hexapoda</taxon>
        <taxon>Insecta</taxon>
        <taxon>Pterygota</taxon>
        <taxon>Neoptera</taxon>
        <taxon>Endopterygota</taxon>
        <taxon>Lepidoptera</taxon>
        <taxon>Glossata</taxon>
        <taxon>Ditrysia</taxon>
        <taxon>Tineoidea</taxon>
        <taxon>Psychidae</taxon>
        <taxon>Oiketicinae</taxon>
        <taxon>Eumeta</taxon>
    </lineage>
</organism>
<dbReference type="Proteomes" id="UP000299102">
    <property type="component" value="Unassembled WGS sequence"/>
</dbReference>
<name>A0A4C1TSN2_EUMVA</name>
<dbReference type="EMBL" id="BGZK01000083">
    <property type="protein sequence ID" value="GBP16914.1"/>
    <property type="molecule type" value="Genomic_DNA"/>
</dbReference>
<evidence type="ECO:0000313" key="2">
    <source>
        <dbReference type="EMBL" id="GBP16914.1"/>
    </source>
</evidence>
<reference evidence="2 3" key="1">
    <citation type="journal article" date="2019" name="Commun. Biol.">
        <title>The bagworm genome reveals a unique fibroin gene that provides high tensile strength.</title>
        <authorList>
            <person name="Kono N."/>
            <person name="Nakamura H."/>
            <person name="Ohtoshi R."/>
            <person name="Tomita M."/>
            <person name="Numata K."/>
            <person name="Arakawa K."/>
        </authorList>
    </citation>
    <scope>NUCLEOTIDE SEQUENCE [LARGE SCALE GENOMIC DNA]</scope>
</reference>